<feature type="compositionally biased region" description="Polar residues" evidence="2">
    <location>
        <begin position="297"/>
        <end position="315"/>
    </location>
</feature>
<dbReference type="GO" id="GO:0000785">
    <property type="term" value="C:chromatin"/>
    <property type="evidence" value="ECO:0007669"/>
    <property type="project" value="TreeGrafter"/>
</dbReference>
<feature type="region of interest" description="Disordered" evidence="2">
    <location>
        <begin position="276"/>
        <end position="379"/>
    </location>
</feature>
<dbReference type="PANTHER" id="PTHR43941">
    <property type="entry name" value="STRUCTURAL MAINTENANCE OF CHROMOSOMES PROTEIN 2"/>
    <property type="match status" value="1"/>
</dbReference>
<sequence>MNSQMEQIHGQSIDKPGIRDRFRSLTSFAGRKKDVNEAGKFATLHQEAIAPHDHQQVVFHSVYQRDEKPALNRFSGAGNQEVRPEPKKRWKMEDGTRHQTSTLHLHLDQFQGLPRAGGSNVRGSNHQAYAASPGSMPIAQESMYQHDLADKPSAMPEVELSTEPPSAIRPHKGGTGQQSYSELPAIKGIDPPVEMGDSTATLQDNIDPAELQEGDSQMIPAAHGETFSPESSQQSHNYHMSPRDQSIPPPQPYDENTNNCKVWPAQDQENLAGIQYDAYRPGPDHPSQQPETHHTRSTSANQQIQYQATGSQQSARAEITGRHMSTDSNQPVRARAHASLSNGFTDTRDDMAHLAGRPPYLPTRPTNAPSRPSEQVQQFMGPLNDFPDHQQNGTPIEPSAEPVAFHHQKRQNSEYTDSDGNRATLVASRRKPVGQEQFVFRQMDQDHGSRTRWLSKMTTPGYQKKQLEAVRSSEPKFSNSRGFNSHSSAEANVSTLVQEFSQQLEKRAEQLTNEKTSREEEVARLHQQIRNLQDSKDECKKLRKREQSFEQSKAQISQQNAQLETQAQEIGRQKTQIAGLLRDRDNLSGGFEKLRSNLGSRETELATASSRLRQAQEDIQRQKDEIAGLERDYNILSGDLEHVREALRSREAELATATSRLRQAQEGLHRQSIDFQQDKDRLVQEHNDDLQSANQKRRELRARLEAECSRLENEKTAAQSQHQAEVERLKTEHDEKLSREKRELKASHDKDTKQLKQAIASKDLRIATYSAGGSYQPIHDSSFAQSLEGVSQQIRNLTLYVPNMTVLVDSSLDPTRYLIRNQGVRSRQNFMRSVCWDIIFHGFFSAPLGFGSLGGDGDGYQALLQFYVLFARPDPEDVDSGSPVFPTDKETNMGRAWFFDGILKSVQANAAGNSFVAMFNANVSHVAEELNNALQHLGNGKLDSRAPAKVQDLTRQAGELALQMGAQRAQVFLEGCQHGDVIQPGERFCEEVESRGQVQVDLMMQPALVRVGDGREDLSSETVVAKGSMVSLKPGQPEYPGY</sequence>
<accession>A0A8H6MLT0</accession>
<protein>
    <submittedName>
        <fullName evidence="3">Uncharacterized protein</fullName>
    </submittedName>
</protein>
<reference evidence="3 4" key="1">
    <citation type="journal article" date="2020" name="Phytopathology">
        <title>Genome Sequence Resources of Colletotrichum truncatum, C. plurivorum, C. musicola, and C. sojae: Four Species Pathogenic to Soybean (Glycine max).</title>
        <authorList>
            <person name="Rogerio F."/>
            <person name="Boufleur T.R."/>
            <person name="Ciampi-Guillardi M."/>
            <person name="Sukno S.A."/>
            <person name="Thon M.R."/>
            <person name="Massola Junior N.S."/>
            <person name="Baroncelli R."/>
        </authorList>
    </citation>
    <scope>NUCLEOTIDE SEQUENCE [LARGE SCALE GENOMIC DNA]</scope>
    <source>
        <strain evidence="3 4">LFN0009</strain>
    </source>
</reference>
<dbReference type="AlphaFoldDB" id="A0A8H6MLT0"/>
<dbReference type="GO" id="GO:0000793">
    <property type="term" value="C:condensed chromosome"/>
    <property type="evidence" value="ECO:0007669"/>
    <property type="project" value="TreeGrafter"/>
</dbReference>
<keyword evidence="1" id="KW-0175">Coiled coil</keyword>
<feature type="region of interest" description="Disordered" evidence="2">
    <location>
        <begin position="1"/>
        <end position="20"/>
    </location>
</feature>
<feature type="region of interest" description="Disordered" evidence="2">
    <location>
        <begin position="712"/>
        <end position="752"/>
    </location>
</feature>
<evidence type="ECO:0000256" key="1">
    <source>
        <dbReference type="SAM" id="Coils"/>
    </source>
</evidence>
<feature type="region of interest" description="Disordered" evidence="2">
    <location>
        <begin position="221"/>
        <end position="260"/>
    </location>
</feature>
<dbReference type="GO" id="GO:0000796">
    <property type="term" value="C:condensin complex"/>
    <property type="evidence" value="ECO:0007669"/>
    <property type="project" value="TreeGrafter"/>
</dbReference>
<feature type="compositionally biased region" description="Basic and acidic residues" evidence="2">
    <location>
        <begin position="82"/>
        <end position="94"/>
    </location>
</feature>
<proteinExistence type="predicted"/>
<feature type="compositionally biased region" description="Polar residues" evidence="2">
    <location>
        <begin position="228"/>
        <end position="238"/>
    </location>
</feature>
<comment type="caution">
    <text evidence="3">The sequence shown here is derived from an EMBL/GenBank/DDBJ whole genome shotgun (WGS) entry which is preliminary data.</text>
</comment>
<dbReference type="GO" id="GO:0007076">
    <property type="term" value="P:mitotic chromosome condensation"/>
    <property type="evidence" value="ECO:0007669"/>
    <property type="project" value="TreeGrafter"/>
</dbReference>
<evidence type="ECO:0000256" key="2">
    <source>
        <dbReference type="SAM" id="MobiDB-lite"/>
    </source>
</evidence>
<feature type="region of interest" description="Disordered" evidence="2">
    <location>
        <begin position="162"/>
        <end position="182"/>
    </location>
</feature>
<feature type="coiled-coil region" evidence="1">
    <location>
        <begin position="501"/>
        <end position="573"/>
    </location>
</feature>
<dbReference type="GO" id="GO:0003682">
    <property type="term" value="F:chromatin binding"/>
    <property type="evidence" value="ECO:0007669"/>
    <property type="project" value="TreeGrafter"/>
</dbReference>
<organism evidence="3 4">
    <name type="scientific">Colletotrichum sojae</name>
    <dbReference type="NCBI Taxonomy" id="2175907"/>
    <lineage>
        <taxon>Eukaryota</taxon>
        <taxon>Fungi</taxon>
        <taxon>Dikarya</taxon>
        <taxon>Ascomycota</taxon>
        <taxon>Pezizomycotina</taxon>
        <taxon>Sordariomycetes</taxon>
        <taxon>Hypocreomycetidae</taxon>
        <taxon>Glomerellales</taxon>
        <taxon>Glomerellaceae</taxon>
        <taxon>Colletotrichum</taxon>
        <taxon>Colletotrichum orchidearum species complex</taxon>
    </lineage>
</organism>
<dbReference type="EMBL" id="WIGN01000350">
    <property type="protein sequence ID" value="KAF6797595.1"/>
    <property type="molecule type" value="Genomic_DNA"/>
</dbReference>
<evidence type="ECO:0000313" key="4">
    <source>
        <dbReference type="Proteomes" id="UP000652219"/>
    </source>
</evidence>
<feature type="compositionally biased region" description="Polar residues" evidence="2">
    <location>
        <begin position="1"/>
        <end position="10"/>
    </location>
</feature>
<feature type="coiled-coil region" evidence="1">
    <location>
        <begin position="605"/>
        <end position="639"/>
    </location>
</feature>
<evidence type="ECO:0000313" key="3">
    <source>
        <dbReference type="EMBL" id="KAF6797595.1"/>
    </source>
</evidence>
<dbReference type="PANTHER" id="PTHR43941:SF1">
    <property type="entry name" value="STRUCTURAL MAINTENANCE OF CHROMOSOMES PROTEIN 2"/>
    <property type="match status" value="1"/>
</dbReference>
<name>A0A8H6MLT0_9PEZI</name>
<dbReference type="Proteomes" id="UP000652219">
    <property type="component" value="Unassembled WGS sequence"/>
</dbReference>
<gene>
    <name evidence="3" type="ORF">CSOJ01_12913</name>
</gene>
<feature type="compositionally biased region" description="Basic and acidic residues" evidence="2">
    <location>
        <begin position="724"/>
        <end position="752"/>
    </location>
</feature>
<keyword evidence="4" id="KW-1185">Reference proteome</keyword>
<feature type="compositionally biased region" description="Polar residues" evidence="2">
    <location>
        <begin position="364"/>
        <end position="378"/>
    </location>
</feature>
<feature type="region of interest" description="Disordered" evidence="2">
    <location>
        <begin position="69"/>
        <end position="94"/>
    </location>
</feature>